<evidence type="ECO:0000256" key="2">
    <source>
        <dbReference type="ARBA" id="ARBA00023125"/>
    </source>
</evidence>
<dbReference type="InterPro" id="IPR028082">
    <property type="entry name" value="Peripla_BP_I"/>
</dbReference>
<dbReference type="InterPro" id="IPR036390">
    <property type="entry name" value="WH_DNA-bd_sf"/>
</dbReference>
<dbReference type="PANTHER" id="PTHR30146">
    <property type="entry name" value="LACI-RELATED TRANSCRIPTIONAL REPRESSOR"/>
    <property type="match status" value="1"/>
</dbReference>
<dbReference type="CDD" id="cd07377">
    <property type="entry name" value="WHTH_GntR"/>
    <property type="match status" value="1"/>
</dbReference>
<dbReference type="InterPro" id="IPR033532">
    <property type="entry name" value="AraR_ligand_bind_dom"/>
</dbReference>
<sequence length="354" mass="39868">MPFKYQILAAELQAEITKGTFSDKLPTEMELADIYRVSRQTVRQALEQLVERGLIEKRQGSGSQVLKRARTRGEDRIAIVTSYVNDYIFPSVLQDIQAILTAEGYSTLIFSTQNKVTRERSILQDLLHQPVGGLIVEGSKTALPSPNMDLYEKLDRAGIPVVFLHGTYRALPGALCVSDDNYGGGYLLARHLIGKGHTKIAGIFKSDDIQGHQRYLGFLSAMRDAGLSIPDERVYWYTTEERRYLLDYGHTDLLEHFRQFYLRDCTAVICYNDEIADRLIRYLLSLGLRVPGDVAVVSFDNSYYSDLCPVRITSLAHQVGKLGGIAARLLLDHIEGRTCQSQSISWRLIQKESG</sequence>
<dbReference type="PANTHER" id="PTHR30146:SF150">
    <property type="entry name" value="ARABINOSE METABOLISM TRANSCRIPTIONAL REPRESSOR"/>
    <property type="match status" value="1"/>
</dbReference>
<reference evidence="5" key="1">
    <citation type="journal article" date="2021" name="PeerJ">
        <title>Extensive microbial diversity within the chicken gut microbiome revealed by metagenomics and culture.</title>
        <authorList>
            <person name="Gilroy R."/>
            <person name="Ravi A."/>
            <person name="Getino M."/>
            <person name="Pursley I."/>
            <person name="Horton D.L."/>
            <person name="Alikhan N.F."/>
            <person name="Baker D."/>
            <person name="Gharbi K."/>
            <person name="Hall N."/>
            <person name="Watson M."/>
            <person name="Adriaenssens E.M."/>
            <person name="Foster-Nyarko E."/>
            <person name="Jarju S."/>
            <person name="Secka A."/>
            <person name="Antonio M."/>
            <person name="Oren A."/>
            <person name="Chaudhuri R.R."/>
            <person name="La Ragione R."/>
            <person name="Hildebrand F."/>
            <person name="Pallen M.J."/>
        </authorList>
    </citation>
    <scope>NUCLEOTIDE SEQUENCE</scope>
    <source>
        <strain evidence="5">CHK192-8294</strain>
    </source>
</reference>
<dbReference type="AlphaFoldDB" id="A0A9D2MKW2"/>
<keyword evidence="2" id="KW-0238">DNA-binding</keyword>
<keyword evidence="3" id="KW-0804">Transcription</keyword>
<keyword evidence="1" id="KW-0805">Transcription regulation</keyword>
<evidence type="ECO:0000256" key="3">
    <source>
        <dbReference type="ARBA" id="ARBA00023163"/>
    </source>
</evidence>
<dbReference type="Gene3D" id="3.40.50.2300">
    <property type="match status" value="2"/>
</dbReference>
<evidence type="ECO:0000259" key="4">
    <source>
        <dbReference type="PROSITE" id="PS50949"/>
    </source>
</evidence>
<accession>A0A9D2MKW2</accession>
<protein>
    <submittedName>
        <fullName evidence="5">GntR family transcriptional regulator</fullName>
    </submittedName>
</protein>
<dbReference type="SUPFAM" id="SSF46785">
    <property type="entry name" value="Winged helix' DNA-binding domain"/>
    <property type="match status" value="1"/>
</dbReference>
<dbReference type="InterPro" id="IPR046335">
    <property type="entry name" value="LacI/GalR-like_sensor"/>
</dbReference>
<comment type="caution">
    <text evidence="5">The sequence shown here is derived from an EMBL/GenBank/DDBJ whole genome shotgun (WGS) entry which is preliminary data.</text>
</comment>
<dbReference type="InterPro" id="IPR000524">
    <property type="entry name" value="Tscrpt_reg_HTH_GntR"/>
</dbReference>
<dbReference type="EMBL" id="DWXO01000015">
    <property type="protein sequence ID" value="HJB79570.1"/>
    <property type="molecule type" value="Genomic_DNA"/>
</dbReference>
<dbReference type="Proteomes" id="UP000823921">
    <property type="component" value="Unassembled WGS sequence"/>
</dbReference>
<proteinExistence type="predicted"/>
<evidence type="ECO:0000313" key="6">
    <source>
        <dbReference type="Proteomes" id="UP000823921"/>
    </source>
</evidence>
<name>A0A9D2MKW2_9FIRM</name>
<feature type="domain" description="HTH gntR-type" evidence="4">
    <location>
        <begin position="2"/>
        <end position="68"/>
    </location>
</feature>
<dbReference type="PRINTS" id="PR00035">
    <property type="entry name" value="HTHGNTR"/>
</dbReference>
<gene>
    <name evidence="5" type="ORF">H9712_01140</name>
</gene>
<evidence type="ECO:0000313" key="5">
    <source>
        <dbReference type="EMBL" id="HJB79570.1"/>
    </source>
</evidence>
<dbReference type="GO" id="GO:0003700">
    <property type="term" value="F:DNA-binding transcription factor activity"/>
    <property type="evidence" value="ECO:0007669"/>
    <property type="project" value="InterPro"/>
</dbReference>
<dbReference type="Pfam" id="PF13377">
    <property type="entry name" value="Peripla_BP_3"/>
    <property type="match status" value="1"/>
</dbReference>
<dbReference type="Gene3D" id="1.10.10.10">
    <property type="entry name" value="Winged helix-like DNA-binding domain superfamily/Winged helix DNA-binding domain"/>
    <property type="match status" value="1"/>
</dbReference>
<evidence type="ECO:0000256" key="1">
    <source>
        <dbReference type="ARBA" id="ARBA00023015"/>
    </source>
</evidence>
<dbReference type="PROSITE" id="PS50949">
    <property type="entry name" value="HTH_GNTR"/>
    <property type="match status" value="1"/>
</dbReference>
<dbReference type="SUPFAM" id="SSF53822">
    <property type="entry name" value="Periplasmic binding protein-like I"/>
    <property type="match status" value="1"/>
</dbReference>
<organism evidence="5 6">
    <name type="scientific">Candidatus Flavonifractor intestinigallinarum</name>
    <dbReference type="NCBI Taxonomy" id="2838586"/>
    <lineage>
        <taxon>Bacteria</taxon>
        <taxon>Bacillati</taxon>
        <taxon>Bacillota</taxon>
        <taxon>Clostridia</taxon>
        <taxon>Eubacteriales</taxon>
        <taxon>Oscillospiraceae</taxon>
        <taxon>Flavonifractor</taxon>
    </lineage>
</organism>
<dbReference type="Pfam" id="PF00392">
    <property type="entry name" value="GntR"/>
    <property type="match status" value="1"/>
</dbReference>
<dbReference type="GO" id="GO:0000976">
    <property type="term" value="F:transcription cis-regulatory region binding"/>
    <property type="evidence" value="ECO:0007669"/>
    <property type="project" value="TreeGrafter"/>
</dbReference>
<dbReference type="SMART" id="SM00345">
    <property type="entry name" value="HTH_GNTR"/>
    <property type="match status" value="1"/>
</dbReference>
<reference evidence="5" key="2">
    <citation type="submission" date="2021-04" db="EMBL/GenBank/DDBJ databases">
        <authorList>
            <person name="Gilroy R."/>
        </authorList>
    </citation>
    <scope>NUCLEOTIDE SEQUENCE</scope>
    <source>
        <strain evidence="5">CHK192-8294</strain>
    </source>
</reference>
<dbReference type="CDD" id="cd01541">
    <property type="entry name" value="PBP1_AraR"/>
    <property type="match status" value="1"/>
</dbReference>
<dbReference type="InterPro" id="IPR036388">
    <property type="entry name" value="WH-like_DNA-bd_sf"/>
</dbReference>